<feature type="compositionally biased region" description="Pro residues" evidence="1">
    <location>
        <begin position="551"/>
        <end position="560"/>
    </location>
</feature>
<evidence type="ECO:0000256" key="2">
    <source>
        <dbReference type="SAM" id="Phobius"/>
    </source>
</evidence>
<protein>
    <submittedName>
        <fullName evidence="3">Uncharacterized protein</fullName>
    </submittedName>
</protein>
<feature type="compositionally biased region" description="Basic and acidic residues" evidence="1">
    <location>
        <begin position="352"/>
        <end position="370"/>
    </location>
</feature>
<evidence type="ECO:0000256" key="1">
    <source>
        <dbReference type="SAM" id="MobiDB-lite"/>
    </source>
</evidence>
<feature type="transmembrane region" description="Helical" evidence="2">
    <location>
        <begin position="206"/>
        <end position="223"/>
    </location>
</feature>
<dbReference type="Proteomes" id="UP001447188">
    <property type="component" value="Unassembled WGS sequence"/>
</dbReference>
<keyword evidence="2" id="KW-0812">Transmembrane</keyword>
<evidence type="ECO:0000313" key="4">
    <source>
        <dbReference type="Proteomes" id="UP001447188"/>
    </source>
</evidence>
<feature type="compositionally biased region" description="Low complexity" evidence="1">
    <location>
        <begin position="523"/>
        <end position="542"/>
    </location>
</feature>
<proteinExistence type="predicted"/>
<feature type="transmembrane region" description="Helical" evidence="2">
    <location>
        <begin position="28"/>
        <end position="50"/>
    </location>
</feature>
<keyword evidence="2" id="KW-0472">Membrane</keyword>
<feature type="transmembrane region" description="Helical" evidence="2">
    <location>
        <begin position="170"/>
        <end position="194"/>
    </location>
</feature>
<gene>
    <name evidence="3" type="ORF">Q9L58_008591</name>
</gene>
<sequence length="622" mass="67698">MTPKFPDALGYDDDDPTELYKSSRQVQILTVVLTTINIFAAVVMAGTILWDARAGWMERQRWLKRDELAVLEEKGGEQKEIDGGGSGGGGSGGLWLDLGQGISTSESSRKLMDGGELDTGAWWEMIPAIDLFPFILAVTIFIQGIMLAVVEGQGLNRTFSEGGCRYPSEIAWVALWITPYIVLSFTIGATIRALSPPRLKPRSGKTVLYCILSALVLTLLTWIPSRTMPENSTEDICNGQLMSFVDQFAAGGLGLMSALLPIATFMGVVVIMHLTIARDGEIEAVEKVATGRTICYLIINILQWIMMVPNYALTAQDNPQHSTSELATVVANIGGIAACGLHFYLRTKTKPADGNEKEQSTIYPEADRPIEGGGEANNERDEYDETIDDRADLSSIIIEYSDLSEISRAPDTNSPPGLEPSAFLQTPRSPTSIYSKGHRSSRAPSIFSQYTTHSFKRLGDEINNMITGLRAAENSTTATTTASKRLPAPPTSRKPAFNYTLFPPNADRPRTPHAPLSKPHVPIPTTLSRPPTRPSRAATPTINMDRRQPNPKVPEPPKPVDGPSQTLQVPKAASRPAFPGSKSIPAKSFEVAIPPRVNSGIAESFMEILIWKKGNPTQASRL</sequence>
<feature type="compositionally biased region" description="Polar residues" evidence="1">
    <location>
        <begin position="423"/>
        <end position="434"/>
    </location>
</feature>
<feature type="region of interest" description="Disordered" evidence="1">
    <location>
        <begin position="406"/>
        <end position="442"/>
    </location>
</feature>
<organism evidence="3 4">
    <name type="scientific">Discina gigas</name>
    <dbReference type="NCBI Taxonomy" id="1032678"/>
    <lineage>
        <taxon>Eukaryota</taxon>
        <taxon>Fungi</taxon>
        <taxon>Dikarya</taxon>
        <taxon>Ascomycota</taxon>
        <taxon>Pezizomycotina</taxon>
        <taxon>Pezizomycetes</taxon>
        <taxon>Pezizales</taxon>
        <taxon>Discinaceae</taxon>
        <taxon>Discina</taxon>
    </lineage>
</organism>
<keyword evidence="4" id="KW-1185">Reference proteome</keyword>
<feature type="region of interest" description="Disordered" evidence="1">
    <location>
        <begin position="473"/>
        <end position="583"/>
    </location>
</feature>
<evidence type="ECO:0000313" key="3">
    <source>
        <dbReference type="EMBL" id="KAL0632534.1"/>
    </source>
</evidence>
<feature type="transmembrane region" description="Helical" evidence="2">
    <location>
        <begin position="248"/>
        <end position="274"/>
    </location>
</feature>
<comment type="caution">
    <text evidence="3">The sequence shown here is derived from an EMBL/GenBank/DDBJ whole genome shotgun (WGS) entry which is preliminary data.</text>
</comment>
<feature type="transmembrane region" description="Helical" evidence="2">
    <location>
        <begin position="294"/>
        <end position="314"/>
    </location>
</feature>
<name>A0ABR3G9A7_9PEZI</name>
<feature type="transmembrane region" description="Helical" evidence="2">
    <location>
        <begin position="326"/>
        <end position="345"/>
    </location>
</feature>
<feature type="region of interest" description="Disordered" evidence="1">
    <location>
        <begin position="352"/>
        <end position="388"/>
    </location>
</feature>
<dbReference type="EMBL" id="JBBBZM010000164">
    <property type="protein sequence ID" value="KAL0632534.1"/>
    <property type="molecule type" value="Genomic_DNA"/>
</dbReference>
<reference evidence="3 4" key="1">
    <citation type="submission" date="2024-02" db="EMBL/GenBank/DDBJ databases">
        <title>Discinaceae phylogenomics.</title>
        <authorList>
            <person name="Dirks A.C."/>
            <person name="James T.Y."/>
        </authorList>
    </citation>
    <scope>NUCLEOTIDE SEQUENCE [LARGE SCALE GENOMIC DNA]</scope>
    <source>
        <strain evidence="3 4">ACD0624</strain>
    </source>
</reference>
<keyword evidence="2" id="KW-1133">Transmembrane helix</keyword>
<feature type="transmembrane region" description="Helical" evidence="2">
    <location>
        <begin position="131"/>
        <end position="150"/>
    </location>
</feature>
<accession>A0ABR3G9A7</accession>